<dbReference type="InterPro" id="IPR013196">
    <property type="entry name" value="HTH_11"/>
</dbReference>
<dbReference type="Gene3D" id="1.10.10.10">
    <property type="entry name" value="Winged helix-like DNA-binding domain superfamily/Winged helix DNA-binding domain"/>
    <property type="match status" value="1"/>
</dbReference>
<dbReference type="PANTHER" id="PTHR34580">
    <property type="match status" value="1"/>
</dbReference>
<sequence length="314" mass="34977">MISLVSLLQIRGTMTAAELARELEVSERTITRDVLALSAAGVPVYSERGRAGGYRLIEGHRSRLTGLHRAEAEALFLAGVPGPARDMGLSEAVAAARLKFSASLAPPFRDAPNRVGQRFHLDAPRWFREPETPPRLAEVARAVWGDLTIAAWYRRGEGEVRRELEPHGLVLKAGVWYLAARSGHRFLVYRVDRFTRVEVSEERFSRDETFDLPEFWERRAAEFARSLLTTRIVVRVTRPGLRKLQVVADRAALGEAVAGEPDEQGRTTVTLPVESLDVAYDQMLELGPEAEVLAPAALRERMAASAARLTDLYR</sequence>
<evidence type="ECO:0000259" key="2">
    <source>
        <dbReference type="Pfam" id="PF13280"/>
    </source>
</evidence>
<dbReference type="InterPro" id="IPR057727">
    <property type="entry name" value="WCX_dom"/>
</dbReference>
<dbReference type="SUPFAM" id="SSF46785">
    <property type="entry name" value="Winged helix' DNA-binding domain"/>
    <property type="match status" value="1"/>
</dbReference>
<evidence type="ECO:0000313" key="5">
    <source>
        <dbReference type="Proteomes" id="UP001500979"/>
    </source>
</evidence>
<proteinExistence type="predicted"/>
<evidence type="ECO:0000313" key="4">
    <source>
        <dbReference type="EMBL" id="GAA2782131.1"/>
    </source>
</evidence>
<reference evidence="4 5" key="1">
    <citation type="journal article" date="2019" name="Int. J. Syst. Evol. Microbiol.">
        <title>The Global Catalogue of Microorganisms (GCM) 10K type strain sequencing project: providing services to taxonomists for standard genome sequencing and annotation.</title>
        <authorList>
            <consortium name="The Broad Institute Genomics Platform"/>
            <consortium name="The Broad Institute Genome Sequencing Center for Infectious Disease"/>
            <person name="Wu L."/>
            <person name="Ma J."/>
        </authorList>
    </citation>
    <scope>NUCLEOTIDE SEQUENCE [LARGE SCALE GENOMIC DNA]</scope>
    <source>
        <strain evidence="4 5">JCM 9383</strain>
    </source>
</reference>
<dbReference type="Pfam" id="PF13280">
    <property type="entry name" value="WYL"/>
    <property type="match status" value="1"/>
</dbReference>
<accession>A0ABN3V7I6</accession>
<gene>
    <name evidence="4" type="ORF">GCM10010470_15130</name>
</gene>
<dbReference type="InterPro" id="IPR036388">
    <property type="entry name" value="WH-like_DNA-bd_sf"/>
</dbReference>
<protein>
    <submittedName>
        <fullName evidence="4">WYL domain-containing protein</fullName>
    </submittedName>
</protein>
<evidence type="ECO:0000259" key="3">
    <source>
        <dbReference type="Pfam" id="PF25583"/>
    </source>
</evidence>
<dbReference type="InterPro" id="IPR026881">
    <property type="entry name" value="WYL_dom"/>
</dbReference>
<dbReference type="Proteomes" id="UP001500979">
    <property type="component" value="Unassembled WGS sequence"/>
</dbReference>
<evidence type="ECO:0000259" key="1">
    <source>
        <dbReference type="Pfam" id="PF08279"/>
    </source>
</evidence>
<name>A0ABN3V7I6_9PSEU</name>
<feature type="domain" description="WCX" evidence="3">
    <location>
        <begin position="230"/>
        <end position="309"/>
    </location>
</feature>
<organism evidence="4 5">
    <name type="scientific">Saccharopolyspora taberi</name>
    <dbReference type="NCBI Taxonomy" id="60895"/>
    <lineage>
        <taxon>Bacteria</taxon>
        <taxon>Bacillati</taxon>
        <taxon>Actinomycetota</taxon>
        <taxon>Actinomycetes</taxon>
        <taxon>Pseudonocardiales</taxon>
        <taxon>Pseudonocardiaceae</taxon>
        <taxon>Saccharopolyspora</taxon>
    </lineage>
</organism>
<feature type="domain" description="WYL" evidence="2">
    <location>
        <begin position="136"/>
        <end position="199"/>
    </location>
</feature>
<feature type="domain" description="Helix-turn-helix type 11" evidence="1">
    <location>
        <begin position="5"/>
        <end position="55"/>
    </location>
</feature>
<dbReference type="Pfam" id="PF25583">
    <property type="entry name" value="WCX"/>
    <property type="match status" value="1"/>
</dbReference>
<dbReference type="EMBL" id="BAAAUX010000007">
    <property type="protein sequence ID" value="GAA2782131.1"/>
    <property type="molecule type" value="Genomic_DNA"/>
</dbReference>
<dbReference type="Pfam" id="PF08279">
    <property type="entry name" value="HTH_11"/>
    <property type="match status" value="1"/>
</dbReference>
<keyword evidence="5" id="KW-1185">Reference proteome</keyword>
<comment type="caution">
    <text evidence="4">The sequence shown here is derived from an EMBL/GenBank/DDBJ whole genome shotgun (WGS) entry which is preliminary data.</text>
</comment>
<dbReference type="PANTHER" id="PTHR34580:SF1">
    <property type="entry name" value="PROTEIN PAFC"/>
    <property type="match status" value="1"/>
</dbReference>
<dbReference type="InterPro" id="IPR051534">
    <property type="entry name" value="CBASS_pafABC_assoc_protein"/>
</dbReference>
<dbReference type="PROSITE" id="PS52050">
    <property type="entry name" value="WYL"/>
    <property type="match status" value="1"/>
</dbReference>
<dbReference type="InterPro" id="IPR036390">
    <property type="entry name" value="WH_DNA-bd_sf"/>
</dbReference>